<keyword evidence="3" id="KW-1185">Reference proteome</keyword>
<dbReference type="Proteomes" id="UP000516404">
    <property type="component" value="Chromosome"/>
</dbReference>
<dbReference type="KEGG" id="rter:IDM49_00560"/>
<dbReference type="AlphaFoldDB" id="A0A7H2BDU4"/>
<gene>
    <name evidence="2" type="ORF">IDM49_00560</name>
</gene>
<dbReference type="InterPro" id="IPR052158">
    <property type="entry name" value="INH-QAR"/>
</dbReference>
<dbReference type="RefSeq" id="WP_190724648.1">
    <property type="nucleotide sequence ID" value="NZ_CP061539.1"/>
</dbReference>
<dbReference type="Gene3D" id="3.40.50.880">
    <property type="match status" value="1"/>
</dbReference>
<evidence type="ECO:0000259" key="1">
    <source>
        <dbReference type="Pfam" id="PF01965"/>
    </source>
</evidence>
<evidence type="ECO:0000313" key="3">
    <source>
        <dbReference type="Proteomes" id="UP000516404"/>
    </source>
</evidence>
<dbReference type="EMBL" id="CP061539">
    <property type="protein sequence ID" value="QNV37840.1"/>
    <property type="molecule type" value="Genomic_DNA"/>
</dbReference>
<dbReference type="PANTHER" id="PTHR43130:SF15">
    <property type="entry name" value="THIJ_PFPI FAMILY PROTEIN (AFU_ORTHOLOGUE AFUA_5G14240)"/>
    <property type="match status" value="1"/>
</dbReference>
<name>A0A7H2BDU4_9MICC</name>
<proteinExistence type="predicted"/>
<evidence type="ECO:0000313" key="2">
    <source>
        <dbReference type="EMBL" id="QNV37840.1"/>
    </source>
</evidence>
<dbReference type="InterPro" id="IPR002818">
    <property type="entry name" value="DJ-1/PfpI"/>
</dbReference>
<dbReference type="InterPro" id="IPR029062">
    <property type="entry name" value="Class_I_gatase-like"/>
</dbReference>
<accession>A0A7H2BDU4</accession>
<dbReference type="Pfam" id="PF01965">
    <property type="entry name" value="DJ-1_PfpI"/>
    <property type="match status" value="1"/>
</dbReference>
<dbReference type="CDD" id="cd03139">
    <property type="entry name" value="GATase1_PfpI_2"/>
    <property type="match status" value="1"/>
</dbReference>
<feature type="domain" description="DJ-1/PfpI" evidence="1">
    <location>
        <begin position="11"/>
        <end position="176"/>
    </location>
</feature>
<dbReference type="PANTHER" id="PTHR43130">
    <property type="entry name" value="ARAC-FAMILY TRANSCRIPTIONAL REGULATOR"/>
    <property type="match status" value="1"/>
</dbReference>
<sequence length="206" mass="21852">MTTPTSPAGTRRISVILFDGFELLDVFGPVELLNLVAAYTVEFASPKSGAVASSQGVQVIAEKSYADLAKDCDIILIPGGAGTRPLAENQEFLAWLKGVADRAQLVLSVCTGSALLAAAGALEGYATTSNKRAFAWASSFGENVEWKSCARWVHDRNRWTSSGVAAGMDMTAALIAHEQGQDVADAITRRIELNVSRDSENDPFAA</sequence>
<organism evidence="2 3">
    <name type="scientific">Rothia terrae</name>
    <dbReference type="NCBI Taxonomy" id="396015"/>
    <lineage>
        <taxon>Bacteria</taxon>
        <taxon>Bacillati</taxon>
        <taxon>Actinomycetota</taxon>
        <taxon>Actinomycetes</taxon>
        <taxon>Micrococcales</taxon>
        <taxon>Micrococcaceae</taxon>
        <taxon>Rothia</taxon>
    </lineage>
</organism>
<dbReference type="SUPFAM" id="SSF52317">
    <property type="entry name" value="Class I glutamine amidotransferase-like"/>
    <property type="match status" value="1"/>
</dbReference>
<protein>
    <submittedName>
        <fullName evidence="2">DJ-1/PfpI family protein</fullName>
    </submittedName>
</protein>
<reference evidence="2 3" key="1">
    <citation type="submission" date="2020-09" db="EMBL/GenBank/DDBJ databases">
        <title>Investigation of environmental microbes.</title>
        <authorList>
            <person name="Ou Y."/>
            <person name="Kang Q."/>
        </authorList>
    </citation>
    <scope>NUCLEOTIDE SEQUENCE [LARGE SCALE GENOMIC DNA]</scope>
    <source>
        <strain evidence="2 3">KJZ-14</strain>
    </source>
</reference>
<dbReference type="GeneID" id="96622713"/>